<proteinExistence type="predicted"/>
<dbReference type="AlphaFoldDB" id="A0A926NJW0"/>
<gene>
    <name evidence="2" type="ORF">IDJ76_09940</name>
</gene>
<dbReference type="EMBL" id="JACWMX010000003">
    <property type="protein sequence ID" value="MBD1393419.1"/>
    <property type="molecule type" value="Genomic_DNA"/>
</dbReference>
<evidence type="ECO:0000256" key="1">
    <source>
        <dbReference type="SAM" id="Phobius"/>
    </source>
</evidence>
<reference evidence="2" key="1">
    <citation type="submission" date="2020-09" db="EMBL/GenBank/DDBJ databases">
        <title>Novel species of Mucilaginibacter isolated from a glacier on the Tibetan Plateau.</title>
        <authorList>
            <person name="Liu Q."/>
            <person name="Xin Y.-H."/>
        </authorList>
    </citation>
    <scope>NUCLEOTIDE SEQUENCE</scope>
    <source>
        <strain evidence="2">ZB1P21</strain>
    </source>
</reference>
<protein>
    <submittedName>
        <fullName evidence="2">Uncharacterized protein</fullName>
    </submittedName>
</protein>
<dbReference type="RefSeq" id="WP_191163143.1">
    <property type="nucleotide sequence ID" value="NZ_JACWMX010000003.1"/>
</dbReference>
<evidence type="ECO:0000313" key="2">
    <source>
        <dbReference type="EMBL" id="MBD1393419.1"/>
    </source>
</evidence>
<keyword evidence="1" id="KW-0472">Membrane</keyword>
<sequence>MDHFTRIPRSKCGEIRVSDLRLAKASTFDEHYVLDAQTAILNLQISNSIAVGYFIGLALFFIIEFL</sequence>
<organism evidence="2 3">
    <name type="scientific">Mucilaginibacter glaciei</name>
    <dbReference type="NCBI Taxonomy" id="2772109"/>
    <lineage>
        <taxon>Bacteria</taxon>
        <taxon>Pseudomonadati</taxon>
        <taxon>Bacteroidota</taxon>
        <taxon>Sphingobacteriia</taxon>
        <taxon>Sphingobacteriales</taxon>
        <taxon>Sphingobacteriaceae</taxon>
        <taxon>Mucilaginibacter</taxon>
    </lineage>
</organism>
<dbReference type="Proteomes" id="UP000619078">
    <property type="component" value="Unassembled WGS sequence"/>
</dbReference>
<name>A0A926NJW0_9SPHI</name>
<comment type="caution">
    <text evidence="2">The sequence shown here is derived from an EMBL/GenBank/DDBJ whole genome shotgun (WGS) entry which is preliminary data.</text>
</comment>
<keyword evidence="1" id="KW-1133">Transmembrane helix</keyword>
<evidence type="ECO:0000313" key="3">
    <source>
        <dbReference type="Proteomes" id="UP000619078"/>
    </source>
</evidence>
<keyword evidence="3" id="KW-1185">Reference proteome</keyword>
<feature type="transmembrane region" description="Helical" evidence="1">
    <location>
        <begin position="45"/>
        <end position="63"/>
    </location>
</feature>
<keyword evidence="1" id="KW-0812">Transmembrane</keyword>
<accession>A0A926NJW0</accession>